<dbReference type="PANTHER" id="PTHR22916:SF3">
    <property type="entry name" value="UDP-GLCNAC:BETAGAL BETA-1,3-N-ACETYLGLUCOSAMINYLTRANSFERASE-LIKE PROTEIN 1"/>
    <property type="match status" value="1"/>
</dbReference>
<keyword evidence="3" id="KW-1185">Reference proteome</keyword>
<dbReference type="RefSeq" id="WP_074882934.1">
    <property type="nucleotide sequence ID" value="NZ_FOXO01000001.1"/>
</dbReference>
<sequence>MTTAVVMCTYNGEKYILEQLESIYTQTKQPDEVIIQDDCSTDKTVATIRNFISEHNLDSNWKLSVNSDNLGWKRNFMSAIKSSSAELIFLSDQDDIWDKDKIRIMSEICSQNSDIELLVSRHEPFENKTGKEAYVYQPSLGKDEVTKVPFSGAFQETLRQGCTYAMKRKLIQYIDDMWDENWPHDQFFWCIAIARGTLYSYNRPLVRHRRHMHVSTPSNDKTREIRSGLAKKSADIAEMLLENKKVLGLSESSVRILEKSKTVNRKRERYISARNVMGIISLLTMLDCYTRFKAWAGDVFVVLRKR</sequence>
<dbReference type="InterPro" id="IPR001173">
    <property type="entry name" value="Glyco_trans_2-like"/>
</dbReference>
<evidence type="ECO:0000313" key="3">
    <source>
        <dbReference type="Proteomes" id="UP000182624"/>
    </source>
</evidence>
<evidence type="ECO:0000259" key="1">
    <source>
        <dbReference type="Pfam" id="PF00535"/>
    </source>
</evidence>
<keyword evidence="2" id="KW-0808">Transferase</keyword>
<evidence type="ECO:0000313" key="2">
    <source>
        <dbReference type="EMBL" id="SFP37890.1"/>
    </source>
</evidence>
<protein>
    <submittedName>
        <fullName evidence="2">Glycosyltransferase involved in cell wall bisynthesis</fullName>
    </submittedName>
</protein>
<dbReference type="Pfam" id="PF00535">
    <property type="entry name" value="Glycos_transf_2"/>
    <property type="match status" value="1"/>
</dbReference>
<dbReference type="GO" id="GO:0016758">
    <property type="term" value="F:hexosyltransferase activity"/>
    <property type="evidence" value="ECO:0007669"/>
    <property type="project" value="UniProtKB-ARBA"/>
</dbReference>
<organism evidence="2 3">
    <name type="scientific">Butyrivibrio proteoclasticus</name>
    <dbReference type="NCBI Taxonomy" id="43305"/>
    <lineage>
        <taxon>Bacteria</taxon>
        <taxon>Bacillati</taxon>
        <taxon>Bacillota</taxon>
        <taxon>Clostridia</taxon>
        <taxon>Lachnospirales</taxon>
        <taxon>Lachnospiraceae</taxon>
        <taxon>Butyrivibrio</taxon>
    </lineage>
</organism>
<accession>A0A1I5PVN6</accession>
<dbReference type="OrthoDB" id="9802649at2"/>
<dbReference type="InterPro" id="IPR029044">
    <property type="entry name" value="Nucleotide-diphossugar_trans"/>
</dbReference>
<dbReference type="Gene3D" id="3.90.550.10">
    <property type="entry name" value="Spore Coat Polysaccharide Biosynthesis Protein SpsA, Chain A"/>
    <property type="match status" value="1"/>
</dbReference>
<dbReference type="SUPFAM" id="SSF53448">
    <property type="entry name" value="Nucleotide-diphospho-sugar transferases"/>
    <property type="match status" value="1"/>
</dbReference>
<name>A0A1I5PVN6_9FIRM</name>
<dbReference type="Proteomes" id="UP000182624">
    <property type="component" value="Unassembled WGS sequence"/>
</dbReference>
<feature type="domain" description="Glycosyltransferase 2-like" evidence="1">
    <location>
        <begin position="5"/>
        <end position="135"/>
    </location>
</feature>
<gene>
    <name evidence="2" type="ORF">SAMN04487928_101158</name>
</gene>
<proteinExistence type="predicted"/>
<dbReference type="PANTHER" id="PTHR22916">
    <property type="entry name" value="GLYCOSYLTRANSFERASE"/>
    <property type="match status" value="1"/>
</dbReference>
<dbReference type="AlphaFoldDB" id="A0A1I5PVN6"/>
<reference evidence="3" key="1">
    <citation type="submission" date="2016-10" db="EMBL/GenBank/DDBJ databases">
        <authorList>
            <person name="Varghese N."/>
            <person name="Submissions S."/>
        </authorList>
    </citation>
    <scope>NUCLEOTIDE SEQUENCE [LARGE SCALE GENOMIC DNA]</scope>
    <source>
        <strain evidence="3">P18</strain>
    </source>
</reference>
<dbReference type="EMBL" id="FOXO01000001">
    <property type="protein sequence ID" value="SFP37890.1"/>
    <property type="molecule type" value="Genomic_DNA"/>
</dbReference>